<dbReference type="CDD" id="cd22271">
    <property type="entry name" value="DPBB_EXP_N-like"/>
    <property type="match status" value="1"/>
</dbReference>
<keyword evidence="1" id="KW-0732">Signal</keyword>
<feature type="signal peptide" evidence="1">
    <location>
        <begin position="1"/>
        <end position="38"/>
    </location>
</feature>
<dbReference type="InterPro" id="IPR002963">
    <property type="entry name" value="Expansin"/>
</dbReference>
<protein>
    <submittedName>
        <fullName evidence="3">Putative extracellular protein TR9_003b</fullName>
    </submittedName>
</protein>
<dbReference type="InterPro" id="IPR036908">
    <property type="entry name" value="RlpA-like_sf"/>
</dbReference>
<feature type="domain" description="Expansin-like EG45" evidence="2">
    <location>
        <begin position="96"/>
        <end position="264"/>
    </location>
</feature>
<dbReference type="PANTHER" id="PTHR31867">
    <property type="entry name" value="EXPANSIN-A15"/>
    <property type="match status" value="1"/>
</dbReference>
<feature type="chain" id="PRO_5029500883" evidence="1">
    <location>
        <begin position="39"/>
        <end position="461"/>
    </location>
</feature>
<name>A0A7L9QEB8_9CHLO</name>
<organism evidence="3">
    <name type="scientific">Trebouxia lynnae</name>
    <dbReference type="NCBI Taxonomy" id="1825957"/>
    <lineage>
        <taxon>Eukaryota</taxon>
        <taxon>Viridiplantae</taxon>
        <taxon>Chlorophyta</taxon>
        <taxon>core chlorophytes</taxon>
        <taxon>Trebouxiophyceae</taxon>
        <taxon>Trebouxiales</taxon>
        <taxon>Trebouxiaceae</taxon>
        <taxon>Trebouxia</taxon>
    </lineage>
</organism>
<accession>A0A7L9QEB8</accession>
<evidence type="ECO:0000256" key="1">
    <source>
        <dbReference type="SAM" id="SignalP"/>
    </source>
</evidence>
<dbReference type="SUPFAM" id="SSF50685">
    <property type="entry name" value="Barwin-like endoglucanases"/>
    <property type="match status" value="1"/>
</dbReference>
<sequence>MSVTCCYFAANCSLSSACSRAMLARCTVLLLAAGIVLAQPLEQGTVPNDQYTAAPAPPPLGTDGWRTGRSTFFDGSDTFKNAYLARGAGAFGDILYGSCQYASIRDGVARDYSDLPFDKAQVAALAQKDPDYPGSCGRCYEIRCQDGLVIGNDTTPVNIDQFYYLATVDDTVTDDFGRSFPGNSAFDQGEQNVQCWGDNSVFVHIIDSCPAFQVKNGAEVQQLWCNSDIYHFDLSYWAFEQLAHPTYGVMMVDFRPVDCYTHEALVFTPGFVNTTIYSDQVETGWNFGPYYVHSADFWRQGAGVGGSNASCVNVATKQSYGQAGSGGGGLGFSAVNGTDAGYQPFAGKTTLDFWVKSNSTGPGDESEAGYPKGTLPDLNVYLSNAEAAVYCANSLELTSLTPAGTQPTANGGTYYHFQIPFDNFNCAGGSAGSLANIDSIGFGSNSNADYASFCLDDLILV</sequence>
<reference evidence="3" key="1">
    <citation type="journal article" date="2020" name="Microb. Ecol.">
        <title>The Under-explored Extracellular Proteome of Aero-Terrestrial Microalgae Provides Clues on Different Mechanisms of Desiccation Tolerance in Non-Model Organisms.</title>
        <authorList>
            <person name="Gonzalez-Hourcade M."/>
            <person name="Del Campo E.M."/>
            <person name="Casano L.M."/>
        </authorList>
    </citation>
    <scope>NUCLEOTIDE SEQUENCE</scope>
    <source>
        <strain evidence="3">TR9</strain>
    </source>
</reference>
<dbReference type="Gene3D" id="2.40.40.10">
    <property type="entry name" value="RlpA-like domain"/>
    <property type="match status" value="1"/>
</dbReference>
<proteinExistence type="evidence at transcript level"/>
<dbReference type="InterPro" id="IPR007112">
    <property type="entry name" value="Expansin/allergen_DPBB_dom"/>
</dbReference>
<dbReference type="GO" id="GO:0009664">
    <property type="term" value="P:plant-type cell wall organization"/>
    <property type="evidence" value="ECO:0007669"/>
    <property type="project" value="InterPro"/>
</dbReference>
<evidence type="ECO:0000259" key="2">
    <source>
        <dbReference type="PROSITE" id="PS50842"/>
    </source>
</evidence>
<dbReference type="Gene3D" id="2.60.120.430">
    <property type="entry name" value="Galactose-binding lectin"/>
    <property type="match status" value="1"/>
</dbReference>
<dbReference type="PROSITE" id="PS50842">
    <property type="entry name" value="EXPANSIN_EG45"/>
    <property type="match status" value="1"/>
</dbReference>
<dbReference type="AlphaFoldDB" id="A0A7L9QEB8"/>
<evidence type="ECO:0000313" key="3">
    <source>
        <dbReference type="EMBL" id="QOL01191.1"/>
    </source>
</evidence>
<dbReference type="EMBL" id="MT438944">
    <property type="protein sequence ID" value="QOL01191.1"/>
    <property type="molecule type" value="mRNA"/>
</dbReference>